<dbReference type="GO" id="GO:0071555">
    <property type="term" value="P:cell wall organization"/>
    <property type="evidence" value="ECO:0007669"/>
    <property type="project" value="UniProtKB-KW"/>
</dbReference>
<dbReference type="GO" id="GO:0005886">
    <property type="term" value="C:plasma membrane"/>
    <property type="evidence" value="ECO:0007669"/>
    <property type="project" value="UniProtKB-SubCell"/>
</dbReference>
<dbReference type="PANTHER" id="PTHR30518">
    <property type="entry name" value="ENDOLYTIC MUREIN TRANSGLYCOSYLASE"/>
    <property type="match status" value="1"/>
</dbReference>
<dbReference type="Proteomes" id="UP000054997">
    <property type="component" value="Unassembled WGS sequence"/>
</dbReference>
<keyword evidence="6 7" id="KW-0961">Cell wall biogenesis/degradation</keyword>
<dbReference type="HAMAP" id="MF_02065">
    <property type="entry name" value="MltG"/>
    <property type="match status" value="1"/>
</dbReference>
<dbReference type="NCBIfam" id="TIGR00247">
    <property type="entry name" value="endolytic transglycosylase MltG"/>
    <property type="match status" value="1"/>
</dbReference>
<feature type="transmembrane region" description="Helical" evidence="7">
    <location>
        <begin position="9"/>
        <end position="32"/>
    </location>
</feature>
<keyword evidence="9" id="KW-1185">Reference proteome</keyword>
<evidence type="ECO:0000256" key="4">
    <source>
        <dbReference type="ARBA" id="ARBA00023136"/>
    </source>
</evidence>
<keyword evidence="3 7" id="KW-1133">Transmembrane helix</keyword>
<dbReference type="GO" id="GO:0008932">
    <property type="term" value="F:lytic endotransglycosylase activity"/>
    <property type="evidence" value="ECO:0007669"/>
    <property type="project" value="UniProtKB-UniRule"/>
</dbReference>
<dbReference type="PANTHER" id="PTHR30518:SF2">
    <property type="entry name" value="ENDOLYTIC MUREIN TRANSGLYCOSYLASE"/>
    <property type="match status" value="1"/>
</dbReference>
<keyword evidence="1 7" id="KW-1003">Cell membrane</keyword>
<evidence type="ECO:0000256" key="7">
    <source>
        <dbReference type="HAMAP-Rule" id="MF_02065"/>
    </source>
</evidence>
<comment type="catalytic activity">
    <reaction evidence="7">
        <text>a peptidoglycan chain = a peptidoglycan chain with N-acetyl-1,6-anhydromuramyl-[peptide] at the reducing end + a peptidoglycan chain with N-acetylglucosamine at the non-reducing end.</text>
        <dbReference type="EC" id="4.2.2.29"/>
    </reaction>
</comment>
<dbReference type="Gene3D" id="3.30.1490.480">
    <property type="entry name" value="Endolytic murein transglycosylase"/>
    <property type="match status" value="1"/>
</dbReference>
<protein>
    <recommendedName>
        <fullName evidence="7">Endolytic murein transglycosylase</fullName>
        <ecNumber evidence="7">4.2.2.29</ecNumber>
    </recommendedName>
    <alternativeName>
        <fullName evidence="7">Peptidoglycan lytic transglycosylase</fullName>
    </alternativeName>
    <alternativeName>
        <fullName evidence="7">Peptidoglycan polymerization terminase</fullName>
    </alternativeName>
</protein>
<sequence length="334" mass="37778">MKRCWLKYFIISSVTLLIILMALGIHAIAWLYQPMLAERAAPIVFSVDKNTSAASFVHRLKNHGLIQSEFLYLSLIRLQGLSQSLKAGIYQIMPKESAMQFLARVAAGDVLIESFTIIEGTTQFQVEKNLKAAEYLTYAEQDWDIIAKDYPSSEGLLLADTYHYQAGSQSIDLILQAHANLKRFLNDAWENRSPGLPYKSPYELLITASILEKETALPHEKKLIAGVIVNRLRKNMPLQMDPTVIYAMGSNFHGKLTREHLQVDSPYNTYRNRGLPPAPIAMVGKEAIFAAAHPDTTNYLYFVAKGDGSHHFSATYDEQKKAIARYRKNYDINF</sequence>
<dbReference type="EMBL" id="LNYK01000019">
    <property type="protein sequence ID" value="KTD20631.1"/>
    <property type="molecule type" value="Genomic_DNA"/>
</dbReference>
<dbReference type="Pfam" id="PF02618">
    <property type="entry name" value="YceG"/>
    <property type="match status" value="1"/>
</dbReference>
<dbReference type="Gene3D" id="3.30.160.60">
    <property type="entry name" value="Classic Zinc Finger"/>
    <property type="match status" value="1"/>
</dbReference>
<comment type="subcellular location">
    <subcellularLocation>
        <location evidence="7">Cell inner membrane</location>
        <topology evidence="7">Single-pass membrane protein</topology>
    </subcellularLocation>
</comment>
<comment type="similarity">
    <text evidence="7">Belongs to the transglycosylase MltG family.</text>
</comment>
<dbReference type="PATRIC" id="fig|45068.5.peg.1646"/>
<keyword evidence="7" id="KW-0997">Cell inner membrane</keyword>
<evidence type="ECO:0000256" key="5">
    <source>
        <dbReference type="ARBA" id="ARBA00023239"/>
    </source>
</evidence>
<name>A0A0W0VKL1_9GAMM</name>
<evidence type="ECO:0000256" key="6">
    <source>
        <dbReference type="ARBA" id="ARBA00023316"/>
    </source>
</evidence>
<comment type="caution">
    <text evidence="8">The sequence shown here is derived from an EMBL/GenBank/DDBJ whole genome shotgun (WGS) entry which is preliminary data.</text>
</comment>
<evidence type="ECO:0000313" key="9">
    <source>
        <dbReference type="Proteomes" id="UP000054997"/>
    </source>
</evidence>
<proteinExistence type="inferred from homology"/>
<evidence type="ECO:0000256" key="2">
    <source>
        <dbReference type="ARBA" id="ARBA00022692"/>
    </source>
</evidence>
<keyword evidence="5 7" id="KW-0456">Lyase</keyword>
<organism evidence="8 9">
    <name type="scientific">Legionella londiniensis</name>
    <dbReference type="NCBI Taxonomy" id="45068"/>
    <lineage>
        <taxon>Bacteria</taxon>
        <taxon>Pseudomonadati</taxon>
        <taxon>Pseudomonadota</taxon>
        <taxon>Gammaproteobacteria</taxon>
        <taxon>Legionellales</taxon>
        <taxon>Legionellaceae</taxon>
        <taxon>Legionella</taxon>
    </lineage>
</organism>
<dbReference type="EC" id="4.2.2.29" evidence="7"/>
<dbReference type="GO" id="GO:0009252">
    <property type="term" value="P:peptidoglycan biosynthetic process"/>
    <property type="evidence" value="ECO:0007669"/>
    <property type="project" value="UniProtKB-UniRule"/>
</dbReference>
<keyword evidence="2 7" id="KW-0812">Transmembrane</keyword>
<dbReference type="STRING" id="45068.Llon_1517"/>
<dbReference type="InterPro" id="IPR003770">
    <property type="entry name" value="MLTG-like"/>
</dbReference>
<feature type="site" description="Important for catalytic activity" evidence="7">
    <location>
        <position position="214"/>
    </location>
</feature>
<reference evidence="8 9" key="1">
    <citation type="submission" date="2015-11" db="EMBL/GenBank/DDBJ databases">
        <title>Genomic analysis of 38 Legionella species identifies large and diverse effector repertoires.</title>
        <authorList>
            <person name="Burstein D."/>
            <person name="Amaro F."/>
            <person name="Zusman T."/>
            <person name="Lifshitz Z."/>
            <person name="Cohen O."/>
            <person name="Gilbert J.A."/>
            <person name="Pupko T."/>
            <person name="Shuman H.A."/>
            <person name="Segal G."/>
        </authorList>
    </citation>
    <scope>NUCLEOTIDE SEQUENCE [LARGE SCALE GENOMIC DNA]</scope>
    <source>
        <strain evidence="8 9">ATCC 49505</strain>
    </source>
</reference>
<dbReference type="AlphaFoldDB" id="A0A0W0VKL1"/>
<dbReference type="RefSeq" id="WP_058529625.1">
    <property type="nucleotide sequence ID" value="NZ_CAAAHZ010000004.1"/>
</dbReference>
<dbReference type="OrthoDB" id="9814591at2"/>
<gene>
    <name evidence="7" type="primary">mltG</name>
    <name evidence="8" type="ORF">Llon_1517</name>
</gene>
<comment type="function">
    <text evidence="7">Functions as a peptidoglycan terminase that cleaves nascent peptidoglycan strands endolytically to terminate their elongation.</text>
</comment>
<evidence type="ECO:0000256" key="3">
    <source>
        <dbReference type="ARBA" id="ARBA00022989"/>
    </source>
</evidence>
<keyword evidence="4 7" id="KW-0472">Membrane</keyword>
<dbReference type="CDD" id="cd08010">
    <property type="entry name" value="MltG_like"/>
    <property type="match status" value="1"/>
</dbReference>
<evidence type="ECO:0000256" key="1">
    <source>
        <dbReference type="ARBA" id="ARBA00022475"/>
    </source>
</evidence>
<accession>A0A0W0VKL1</accession>
<evidence type="ECO:0000313" key="8">
    <source>
        <dbReference type="EMBL" id="KTD20631.1"/>
    </source>
</evidence>